<dbReference type="Gene3D" id="1.20.140.10">
    <property type="entry name" value="Butyryl-CoA Dehydrogenase, subunit A, domain 3"/>
    <property type="match status" value="1"/>
</dbReference>
<dbReference type="Gene3D" id="2.40.110.10">
    <property type="entry name" value="Butyryl-CoA Dehydrogenase, subunit A, domain 2"/>
    <property type="match status" value="1"/>
</dbReference>
<dbReference type="InterPro" id="IPR009100">
    <property type="entry name" value="AcylCoA_DH/oxidase_NM_dom_sf"/>
</dbReference>
<dbReference type="EMBL" id="JBHDLJ010000015">
    <property type="protein sequence ID" value="MFB0835867.1"/>
    <property type="molecule type" value="Genomic_DNA"/>
</dbReference>
<evidence type="ECO:0000256" key="2">
    <source>
        <dbReference type="SAM" id="Phobius"/>
    </source>
</evidence>
<comment type="caution">
    <text evidence="3">The sequence shown here is derived from an EMBL/GenBank/DDBJ whole genome shotgun (WGS) entry which is preliminary data.</text>
</comment>
<evidence type="ECO:0000256" key="1">
    <source>
        <dbReference type="SAM" id="MobiDB-lite"/>
    </source>
</evidence>
<evidence type="ECO:0000313" key="4">
    <source>
        <dbReference type="Proteomes" id="UP001575652"/>
    </source>
</evidence>
<dbReference type="RefSeq" id="WP_373973043.1">
    <property type="nucleotide sequence ID" value="NZ_JBHDLJ010000015.1"/>
</dbReference>
<feature type="transmembrane region" description="Helical" evidence="2">
    <location>
        <begin position="210"/>
        <end position="229"/>
    </location>
</feature>
<gene>
    <name evidence="3" type="ORF">ACETWP_14840</name>
</gene>
<sequence>MAVRGVRFGGTSRGAEAPGAAPASFDAPALLRAAASCQGDPGPVLALLRVADGTPPVPGAGSTARLWELLASVAAADLTAARAVEPHLDAAAILAQAGVPWPSGTAWGVFAAESPDARLEGTDDGGAWRLDGDKPWCSLAAELDHAVVTAHVPGGRRAFAVDLRQPGVAAHPAPWASRGLSRVPSGPLSFAGVPARPVGGTDWYLRRDGFAWGGIGVAACWFGGAVGLFRTLERSAHRREPDQLAQAWLGEAERLLDSAAAVLLRAADAVDAGTAGWVEAHRARGHVASVCARMLAICGEAMGPGPLAFDEEHARRAADLTVYIRQHHGARDDAGLGRLVAARPADGTEGSW</sequence>
<proteinExistence type="predicted"/>
<accession>A0ABV4UUC4</accession>
<name>A0ABV4UUC4_9MICC</name>
<keyword evidence="2" id="KW-0812">Transmembrane</keyword>
<dbReference type="InterPro" id="IPR046373">
    <property type="entry name" value="Acyl-CoA_Oxase/DH_mid-dom_sf"/>
</dbReference>
<evidence type="ECO:0000313" key="3">
    <source>
        <dbReference type="EMBL" id="MFB0835867.1"/>
    </source>
</evidence>
<organism evidence="3 4">
    <name type="scientific">Arthrobacter halodurans</name>
    <dbReference type="NCBI Taxonomy" id="516699"/>
    <lineage>
        <taxon>Bacteria</taxon>
        <taxon>Bacillati</taxon>
        <taxon>Actinomycetota</taxon>
        <taxon>Actinomycetes</taxon>
        <taxon>Micrococcales</taxon>
        <taxon>Micrococcaceae</taxon>
        <taxon>Arthrobacter</taxon>
    </lineage>
</organism>
<reference evidence="3 4" key="1">
    <citation type="submission" date="2024-09" db="EMBL/GenBank/DDBJ databases">
        <authorList>
            <person name="Salinas-Garcia M.A."/>
            <person name="Prieme A."/>
        </authorList>
    </citation>
    <scope>NUCLEOTIDE SEQUENCE [LARGE SCALE GENOMIC DNA]</scope>
    <source>
        <strain evidence="3 4">DSM 21081</strain>
    </source>
</reference>
<feature type="region of interest" description="Disordered" evidence="1">
    <location>
        <begin position="1"/>
        <end position="21"/>
    </location>
</feature>
<keyword evidence="4" id="KW-1185">Reference proteome</keyword>
<dbReference type="SUPFAM" id="SSF56645">
    <property type="entry name" value="Acyl-CoA dehydrogenase NM domain-like"/>
    <property type="match status" value="1"/>
</dbReference>
<dbReference type="Proteomes" id="UP001575652">
    <property type="component" value="Unassembled WGS sequence"/>
</dbReference>
<keyword evidence="2" id="KW-0472">Membrane</keyword>
<dbReference type="InterPro" id="IPR036250">
    <property type="entry name" value="AcylCo_DH-like_C"/>
</dbReference>
<protein>
    <submittedName>
        <fullName evidence="3">Acyl-CoA dehydrogenase</fullName>
    </submittedName>
</protein>
<dbReference type="SUPFAM" id="SSF47203">
    <property type="entry name" value="Acyl-CoA dehydrogenase C-terminal domain-like"/>
    <property type="match status" value="1"/>
</dbReference>
<keyword evidence="2" id="KW-1133">Transmembrane helix</keyword>